<feature type="domain" description="SRCR" evidence="6">
    <location>
        <begin position="533"/>
        <end position="633"/>
    </location>
</feature>
<feature type="disulfide bond" evidence="5">
    <location>
        <begin position="719"/>
        <end position="780"/>
    </location>
</feature>
<dbReference type="PRINTS" id="PR00258">
    <property type="entry name" value="SPERACTRCPTR"/>
</dbReference>
<name>A0A8C0WP54_CASCN</name>
<feature type="domain" description="SRCR" evidence="6">
    <location>
        <begin position="887"/>
        <end position="987"/>
    </location>
</feature>
<feature type="disulfide bond" evidence="5">
    <location>
        <begin position="41"/>
        <end position="105"/>
    </location>
</feature>
<evidence type="ECO:0000256" key="5">
    <source>
        <dbReference type="PROSITE-ProRule" id="PRU00196"/>
    </source>
</evidence>
<feature type="disulfide bond" evidence="5">
    <location>
        <begin position="602"/>
        <end position="612"/>
    </location>
</feature>
<feature type="disulfide bond" evidence="5">
    <location>
        <begin position="350"/>
        <end position="414"/>
    </location>
</feature>
<feature type="disulfide bond" evidence="5">
    <location>
        <begin position="192"/>
        <end position="202"/>
    </location>
</feature>
<dbReference type="PANTHER" id="PTHR19331:SF470">
    <property type="entry name" value="DELETED IN MALIGNANT BRAIN TUMORS 1 PROTEIN"/>
    <property type="match status" value="1"/>
</dbReference>
<keyword evidence="4" id="KW-0325">Glycoprotein</keyword>
<dbReference type="Ensembl" id="ENSCCNT00000019552.1">
    <property type="protein sequence ID" value="ENSCCNP00000014943.1"/>
    <property type="gene ID" value="ENSCCNG00000015332.1"/>
</dbReference>
<evidence type="ECO:0000256" key="4">
    <source>
        <dbReference type="ARBA" id="ARBA00023180"/>
    </source>
</evidence>
<dbReference type="AlphaFoldDB" id="A0A8C0WP54"/>
<keyword evidence="1" id="KW-0732">Signal</keyword>
<feature type="disulfide bond" evidence="5">
    <location>
        <begin position="394"/>
        <end position="404"/>
    </location>
</feature>
<feature type="domain" description="SRCR" evidence="6">
    <location>
        <begin position="231"/>
        <end position="319"/>
    </location>
</feature>
<proteinExistence type="predicted"/>
<feature type="disulfide bond" evidence="5">
    <location>
        <begin position="558"/>
        <end position="622"/>
    </location>
</feature>
<reference evidence="7" key="1">
    <citation type="submission" date="2023-09" db="UniProtKB">
        <authorList>
            <consortium name="Ensembl"/>
        </authorList>
    </citation>
    <scope>IDENTIFICATION</scope>
</reference>
<feature type="disulfide bond" evidence="5">
    <location>
        <begin position="500"/>
        <end position="510"/>
    </location>
</feature>
<feature type="disulfide bond" evidence="5">
    <location>
        <begin position="854"/>
        <end position="864"/>
    </location>
</feature>
<keyword evidence="3 5" id="KW-1015">Disulfide bond</keyword>
<feature type="disulfide bond" evidence="5">
    <location>
        <begin position="706"/>
        <end position="770"/>
    </location>
</feature>
<feature type="disulfide bond" evidence="5">
    <location>
        <begin position="925"/>
        <end position="986"/>
    </location>
</feature>
<evidence type="ECO:0000256" key="1">
    <source>
        <dbReference type="ARBA" id="ARBA00022729"/>
    </source>
</evidence>
<comment type="caution">
    <text evidence="5">Lacks conserved residue(s) required for the propagation of feature annotation.</text>
</comment>
<feature type="disulfide bond" evidence="5">
    <location>
        <begin position="571"/>
        <end position="632"/>
    </location>
</feature>
<feature type="disulfide bond" evidence="5">
    <location>
        <begin position="469"/>
        <end position="530"/>
    </location>
</feature>
<feature type="domain" description="SRCR" evidence="6">
    <location>
        <begin position="16"/>
        <end position="116"/>
    </location>
</feature>
<feature type="domain" description="SRCR" evidence="6">
    <location>
        <begin position="325"/>
        <end position="425"/>
    </location>
</feature>
<dbReference type="PROSITE" id="PS00420">
    <property type="entry name" value="SRCR_1"/>
    <property type="match status" value="5"/>
</dbReference>
<feature type="disulfide bond" evidence="5">
    <location>
        <begin position="912"/>
        <end position="976"/>
    </location>
</feature>
<feature type="disulfide bond" evidence="5">
    <location>
        <begin position="161"/>
        <end position="222"/>
    </location>
</feature>
<dbReference type="SUPFAM" id="SSF56487">
    <property type="entry name" value="SRCR-like"/>
    <property type="match status" value="9"/>
</dbReference>
<organism evidence="7">
    <name type="scientific">Castor canadensis</name>
    <name type="common">American beaver</name>
    <dbReference type="NCBI Taxonomy" id="51338"/>
    <lineage>
        <taxon>Eukaryota</taxon>
        <taxon>Metazoa</taxon>
        <taxon>Chordata</taxon>
        <taxon>Craniata</taxon>
        <taxon>Vertebrata</taxon>
        <taxon>Euteleostomi</taxon>
        <taxon>Mammalia</taxon>
        <taxon>Eutheria</taxon>
        <taxon>Euarchontoglires</taxon>
        <taxon>Glires</taxon>
        <taxon>Rodentia</taxon>
        <taxon>Castorimorpha</taxon>
        <taxon>Castoridae</taxon>
        <taxon>Castor</taxon>
    </lineage>
</organism>
<feature type="domain" description="SRCR" evidence="6">
    <location>
        <begin position="431"/>
        <end position="531"/>
    </location>
</feature>
<keyword evidence="2" id="KW-0677">Repeat</keyword>
<feature type="disulfide bond" evidence="5">
    <location>
        <begin position="54"/>
        <end position="115"/>
    </location>
</feature>
<evidence type="ECO:0000313" key="7">
    <source>
        <dbReference type="Ensembl" id="ENSCCNP00000014943.1"/>
    </source>
</evidence>
<feature type="disulfide bond" evidence="5">
    <location>
        <begin position="363"/>
        <end position="424"/>
    </location>
</feature>
<feature type="domain" description="SRCR" evidence="6">
    <location>
        <begin position="785"/>
        <end position="885"/>
    </location>
</feature>
<dbReference type="PANTHER" id="PTHR19331">
    <property type="entry name" value="SCAVENGER RECEPTOR DOMAIN-CONTAINING"/>
    <property type="match status" value="1"/>
</dbReference>
<protein>
    <recommendedName>
        <fullName evidence="6">SRCR domain-containing protein</fullName>
    </recommendedName>
</protein>
<feature type="disulfide bond" evidence="5">
    <location>
        <begin position="956"/>
        <end position="966"/>
    </location>
</feature>
<dbReference type="FunFam" id="3.10.250.10:FF:000003">
    <property type="entry name" value="Deleted in malignant brain tumors 1"/>
    <property type="match status" value="7"/>
</dbReference>
<dbReference type="InterPro" id="IPR001190">
    <property type="entry name" value="SRCR"/>
</dbReference>
<evidence type="ECO:0000259" key="6">
    <source>
        <dbReference type="PROSITE" id="PS50287"/>
    </source>
</evidence>
<evidence type="ECO:0000256" key="2">
    <source>
        <dbReference type="ARBA" id="ARBA00022737"/>
    </source>
</evidence>
<dbReference type="Gene3D" id="3.10.250.10">
    <property type="entry name" value="SRCR-like domain"/>
    <property type="match status" value="9"/>
</dbReference>
<evidence type="ECO:0000256" key="3">
    <source>
        <dbReference type="ARBA" id="ARBA00023157"/>
    </source>
</evidence>
<feature type="disulfide bond" evidence="5">
    <location>
        <begin position="85"/>
        <end position="95"/>
    </location>
</feature>
<feature type="disulfide bond" evidence="5">
    <location>
        <begin position="823"/>
        <end position="884"/>
    </location>
</feature>
<dbReference type="Pfam" id="PF00530">
    <property type="entry name" value="SRCR"/>
    <property type="match status" value="9"/>
</dbReference>
<accession>A0A8C0WP54</accession>
<dbReference type="SMART" id="SM00202">
    <property type="entry name" value="SR"/>
    <property type="match status" value="9"/>
</dbReference>
<feature type="domain" description="SRCR" evidence="6">
    <location>
        <begin position="123"/>
        <end position="223"/>
    </location>
</feature>
<dbReference type="PROSITE" id="PS50287">
    <property type="entry name" value="SRCR_2"/>
    <property type="match status" value="9"/>
</dbReference>
<sequence>MRFYVHIGFNIIHEKEWLVEGSGRCSGRVEVYFEGVWGTVCDDLWDEKEAQVVCQQLGCGTAVSAPGDAYFGQGSGPILLDDVQCSGTETSLGQCSHAGWFIHNCGHREDSSVICSGKLLYIFLIMNGSGRCSGRVEVFYHGQWGRVCDDHWDLREAQVVCRQLGCGRALEAPVEAKFGDGKGKFLLDDIDCTGSESFLGQCPHAGWHLHNCGPREDASVICKLEGGWRGLRLVNGWDRCSGRVEVFYRGTWGSVCGEGWDLAEVVATPPGAHFRAGSGKILLDDVRCVGSKGHLGQGMHGSQIGPNCGHMEDAEVMCSGGWAPVRLVGTHGSCAGRVELFYQGEWGTICDDLWDLPEANIVCRHLGCGRAISALSEAHFGEGTGKILLDNVHCKGHEEHLEECSHVGWFSHNCGHGEDASVICSGDWPELRLVGGAGRCSGRVEVFHQEAWGTVCDDLWDLKEAEVVCRQLRCGEAISALGKAHFGAGSGDIFLDNLQCAGVERSLGQCAHSGWSEHNCGHHEDAGVICSELRLVGGSSRCSGRVEVLHQGAWGTVCDDLWDLNEVEVVCRQLGCGQAVSGPGGAYFGAGSGDIFLDNLQCSGIEQYLGQCAHSGWSEHNCGHHEDASVICSGIHFLMLQLKTSETCSTCSPLGSKITSYTKPPKLKNKSLLCLKGEPVLHLVGGSGQCSGRVEVFHQGTWGTVCDDLWDLNEAEVVCRQLGCGHAIAAPGEAHFGPGSGEILLDDIQCSGSESHLGQCPSSGWLDHNCDHHEDAGVVCSGMFLRLVNGSHRCEGRVEVFYNGTWGTVCDDSWDLTDAKVVCQQLDCGEALSAPAQSYFDGGTGHIMLDGVQCSGNEDKVWQCTHNGWFAHNCGHQEDASVICVALRLTSGSHQCEGRVEVHYNGSWGTVCDDSWDLRDAQVVCRQLGCGGPVAALGRAHFKRGMGPIALDDMECMGTETKLWQCLHSGWFSHNCGHHEDAGVICSREPSSELGGVILLHITQEYPQDSETPALDQKWNLVQQRS</sequence>
<feature type="domain" description="SRCR" evidence="6">
    <location>
        <begin position="681"/>
        <end position="781"/>
    </location>
</feature>
<dbReference type="GO" id="GO:0016020">
    <property type="term" value="C:membrane"/>
    <property type="evidence" value="ECO:0007669"/>
    <property type="project" value="InterPro"/>
</dbReference>
<dbReference type="InterPro" id="IPR036772">
    <property type="entry name" value="SRCR-like_dom_sf"/>
</dbReference>
<feature type="disulfide bond" evidence="5">
    <location>
        <begin position="456"/>
        <end position="520"/>
    </location>
</feature>
<dbReference type="FunFam" id="3.10.250.10:FF:000006">
    <property type="entry name" value="neurotrypsin isoform X2"/>
    <property type="match status" value="1"/>
</dbReference>
<feature type="disulfide bond" evidence="5">
    <location>
        <begin position="148"/>
        <end position="212"/>
    </location>
</feature>
<feature type="disulfide bond" evidence="5">
    <location>
        <begin position="810"/>
        <end position="874"/>
    </location>
</feature>
<feature type="disulfide bond" evidence="5">
    <location>
        <begin position="750"/>
        <end position="760"/>
    </location>
</feature>